<dbReference type="Proteomes" id="UP000070133">
    <property type="component" value="Unassembled WGS sequence"/>
</dbReference>
<feature type="compositionally biased region" description="Basic and acidic residues" evidence="1">
    <location>
        <begin position="12"/>
        <end position="26"/>
    </location>
</feature>
<organism evidence="2 3">
    <name type="scientific">Pseudocercospora eumusae</name>
    <dbReference type="NCBI Taxonomy" id="321146"/>
    <lineage>
        <taxon>Eukaryota</taxon>
        <taxon>Fungi</taxon>
        <taxon>Dikarya</taxon>
        <taxon>Ascomycota</taxon>
        <taxon>Pezizomycotina</taxon>
        <taxon>Dothideomycetes</taxon>
        <taxon>Dothideomycetidae</taxon>
        <taxon>Mycosphaerellales</taxon>
        <taxon>Mycosphaerellaceae</taxon>
        <taxon>Pseudocercospora</taxon>
    </lineage>
</organism>
<feature type="compositionally biased region" description="Polar residues" evidence="1">
    <location>
        <begin position="236"/>
        <end position="252"/>
    </location>
</feature>
<feature type="compositionally biased region" description="Low complexity" evidence="1">
    <location>
        <begin position="108"/>
        <end position="120"/>
    </location>
</feature>
<sequence>MEAIGMATGTANRDRDHDESSRYCDSDGNVHEVLISRRRLPHPDPAHAQQWHEIRSQHVRHRITNPVQQRYQEQQVEQKVACRLRGFKVDAKWQNKVEVRSQETRCDPPAANNNTPNQASQPYTVLSLSWEDEMVFDFTDLFQGQGPGQANFSAMTNTIPIPVPVPSPAPAPAPAPAPPQAPAPVSRAPVPTYGHPQPLPQIVPGTQESLRRRHAEQPHHTLLMPAYYPPVAPQHLNHSFHNPDFPSSSMYTHPQRPARPTNHHRATPGPSRSRQTRHTDYESDFYDDISTPGSTPPPGFPVDRGAWGAAVSGSECGLPTTPGASKRKKKGKGKARQ</sequence>
<gene>
    <name evidence="2" type="ORF">AC578_7776</name>
</gene>
<accession>A0A139H144</accession>
<feature type="compositionally biased region" description="Pro residues" evidence="1">
    <location>
        <begin position="166"/>
        <end position="182"/>
    </location>
</feature>
<feature type="region of interest" description="Disordered" evidence="1">
    <location>
        <begin position="100"/>
        <end position="120"/>
    </location>
</feature>
<comment type="caution">
    <text evidence="2">The sequence shown here is derived from an EMBL/GenBank/DDBJ whole genome shotgun (WGS) entry which is preliminary data.</text>
</comment>
<feature type="region of interest" description="Disordered" evidence="1">
    <location>
        <begin position="234"/>
        <end position="337"/>
    </location>
</feature>
<feature type="region of interest" description="Disordered" evidence="1">
    <location>
        <begin position="166"/>
        <end position="203"/>
    </location>
</feature>
<protein>
    <submittedName>
        <fullName evidence="2">Uncharacterized protein</fullName>
    </submittedName>
</protein>
<proteinExistence type="predicted"/>
<evidence type="ECO:0000313" key="2">
    <source>
        <dbReference type="EMBL" id="KXS96132.1"/>
    </source>
</evidence>
<evidence type="ECO:0000313" key="3">
    <source>
        <dbReference type="Proteomes" id="UP000070133"/>
    </source>
</evidence>
<name>A0A139H144_9PEZI</name>
<dbReference type="EMBL" id="LFZN01000186">
    <property type="protein sequence ID" value="KXS96132.1"/>
    <property type="molecule type" value="Genomic_DNA"/>
</dbReference>
<reference evidence="2 3" key="1">
    <citation type="submission" date="2015-07" db="EMBL/GenBank/DDBJ databases">
        <title>Comparative genomics of the Sigatoka disease complex on banana suggests a link between parallel evolutionary changes in Pseudocercospora fijiensis and Pseudocercospora eumusae and increased virulence on the banana host.</title>
        <authorList>
            <person name="Chang T.-C."/>
            <person name="Salvucci A."/>
            <person name="Crous P.W."/>
            <person name="Stergiopoulos I."/>
        </authorList>
    </citation>
    <scope>NUCLEOTIDE SEQUENCE [LARGE SCALE GENOMIC DNA]</scope>
    <source>
        <strain evidence="2 3">CBS 114824</strain>
    </source>
</reference>
<keyword evidence="3" id="KW-1185">Reference proteome</keyword>
<evidence type="ECO:0000256" key="1">
    <source>
        <dbReference type="SAM" id="MobiDB-lite"/>
    </source>
</evidence>
<feature type="compositionally biased region" description="Basic residues" evidence="1">
    <location>
        <begin position="325"/>
        <end position="337"/>
    </location>
</feature>
<dbReference type="AlphaFoldDB" id="A0A139H144"/>
<feature type="region of interest" description="Disordered" evidence="1">
    <location>
        <begin position="1"/>
        <end position="26"/>
    </location>
</feature>